<feature type="compositionally biased region" description="Polar residues" evidence="1">
    <location>
        <begin position="252"/>
        <end position="262"/>
    </location>
</feature>
<keyword evidence="2" id="KW-0812">Transmembrane</keyword>
<protein>
    <recommendedName>
        <fullName evidence="6">MARVEL domain-containing protein</fullName>
    </recommendedName>
</protein>
<keyword evidence="2" id="KW-1133">Transmembrane helix</keyword>
<comment type="caution">
    <text evidence="4">The sequence shown here is derived from an EMBL/GenBank/DDBJ whole genome shotgun (WGS) entry which is preliminary data.</text>
</comment>
<dbReference type="GeneID" id="95987210"/>
<evidence type="ECO:0000256" key="1">
    <source>
        <dbReference type="SAM" id="MobiDB-lite"/>
    </source>
</evidence>
<keyword evidence="2" id="KW-0472">Membrane</keyword>
<feature type="chain" id="PRO_5047290367" description="MARVEL domain-containing protein" evidence="3">
    <location>
        <begin position="21"/>
        <end position="271"/>
    </location>
</feature>
<feature type="compositionally biased region" description="Low complexity" evidence="1">
    <location>
        <begin position="25"/>
        <end position="48"/>
    </location>
</feature>
<evidence type="ECO:0008006" key="6">
    <source>
        <dbReference type="Google" id="ProtNLM"/>
    </source>
</evidence>
<feature type="region of interest" description="Disordered" evidence="1">
    <location>
        <begin position="25"/>
        <end position="51"/>
    </location>
</feature>
<reference evidence="4 5" key="1">
    <citation type="submission" date="2023-08" db="EMBL/GenBank/DDBJ databases">
        <title>Annotated Genome Sequence of Vanrija albida AlHP1.</title>
        <authorList>
            <person name="Herzog R."/>
        </authorList>
    </citation>
    <scope>NUCLEOTIDE SEQUENCE [LARGE SCALE GENOMIC DNA]</scope>
    <source>
        <strain evidence="4 5">AlHP1</strain>
    </source>
</reference>
<feature type="region of interest" description="Disordered" evidence="1">
    <location>
        <begin position="230"/>
        <end position="271"/>
    </location>
</feature>
<sequence length="271" mass="27850">MTRRALTAVTLLLAASMAVAAPMPQGSATPTATPTSTTAALASPSTNPSEDDVSWNSLPLGLKVFLIIFSIAACACLIFIVLGFGFVFESDNYPLWPLELVIMYTVGYPLLALIWVALKLWEGAKTGAAVTANVAGKASSVVAAGWTHTKAGVAAARASVGRGTTAARTWAAAGATAVADSLRRPLKAQDDLEMTAAEALVQKKLDEACAAIDTDDASTVTVAAPAYASSCGVPSYRSLGEESELTEEKASSGENAQPSRAATPTPEKDAQ</sequence>
<evidence type="ECO:0000256" key="2">
    <source>
        <dbReference type="SAM" id="Phobius"/>
    </source>
</evidence>
<feature type="transmembrane region" description="Helical" evidence="2">
    <location>
        <begin position="64"/>
        <end position="88"/>
    </location>
</feature>
<dbReference type="Proteomes" id="UP001565368">
    <property type="component" value="Unassembled WGS sequence"/>
</dbReference>
<gene>
    <name evidence="4" type="ORF">Q8F55_006167</name>
</gene>
<dbReference type="RefSeq" id="XP_069206707.1">
    <property type="nucleotide sequence ID" value="XM_069354636.1"/>
</dbReference>
<evidence type="ECO:0000313" key="4">
    <source>
        <dbReference type="EMBL" id="KAL1406763.1"/>
    </source>
</evidence>
<feature type="transmembrane region" description="Helical" evidence="2">
    <location>
        <begin position="100"/>
        <end position="118"/>
    </location>
</feature>
<dbReference type="EMBL" id="JBBXJM010000005">
    <property type="protein sequence ID" value="KAL1406763.1"/>
    <property type="molecule type" value="Genomic_DNA"/>
</dbReference>
<organism evidence="4 5">
    <name type="scientific">Vanrija albida</name>
    <dbReference type="NCBI Taxonomy" id="181172"/>
    <lineage>
        <taxon>Eukaryota</taxon>
        <taxon>Fungi</taxon>
        <taxon>Dikarya</taxon>
        <taxon>Basidiomycota</taxon>
        <taxon>Agaricomycotina</taxon>
        <taxon>Tremellomycetes</taxon>
        <taxon>Trichosporonales</taxon>
        <taxon>Trichosporonaceae</taxon>
        <taxon>Vanrija</taxon>
    </lineage>
</organism>
<name>A0ABR3PWB3_9TREE</name>
<feature type="signal peptide" evidence="3">
    <location>
        <begin position="1"/>
        <end position="20"/>
    </location>
</feature>
<evidence type="ECO:0000313" key="5">
    <source>
        <dbReference type="Proteomes" id="UP001565368"/>
    </source>
</evidence>
<proteinExistence type="predicted"/>
<keyword evidence="3" id="KW-0732">Signal</keyword>
<evidence type="ECO:0000256" key="3">
    <source>
        <dbReference type="SAM" id="SignalP"/>
    </source>
</evidence>
<keyword evidence="5" id="KW-1185">Reference proteome</keyword>
<accession>A0ABR3PWB3</accession>